<dbReference type="RefSeq" id="WP_133588059.1">
    <property type="nucleotide sequence ID" value="NZ_SNVV01000001.1"/>
</dbReference>
<comment type="caution">
    <text evidence="1">The sequence shown here is derived from an EMBL/GenBank/DDBJ whole genome shotgun (WGS) entry which is preliminary data.</text>
</comment>
<dbReference type="Gene3D" id="1.20.1660.10">
    <property type="entry name" value="Hypothetical protein (EF3068)"/>
    <property type="match status" value="1"/>
</dbReference>
<name>A0A4R6EFT1_9RHOO</name>
<dbReference type="PANTHER" id="PTHR34070">
    <property type="entry name" value="ARMADILLO-TYPE FOLD"/>
    <property type="match status" value="1"/>
</dbReference>
<evidence type="ECO:0000313" key="1">
    <source>
        <dbReference type="EMBL" id="TDN57149.1"/>
    </source>
</evidence>
<gene>
    <name evidence="1" type="ORF">C7389_101535</name>
</gene>
<dbReference type="EMBL" id="SNVV01000001">
    <property type="protein sequence ID" value="TDN57149.1"/>
    <property type="molecule type" value="Genomic_DNA"/>
</dbReference>
<sequence>MHPYQAQLEAVQQALKGEADSMRAAAMRAYMRGRFPFLGVPTPLRRTATAAFCRQPLDAEVLLGMAEALWALPEREYQYVAVDLLGRQWKTLGPAHVEALLALASRGAWWDTVDSLAGVIGDLLRRARRRDGAEDVQRCMDCALQHEDPWRRRVAMIHQLGWRAETDSDRLFRYALALSGEPDFFIRKAIGWALRDYARHDPAAVLAFLQGEGGRLSPLSRREAGRHLRRS</sequence>
<organism evidence="1 2">
    <name type="scientific">Azoarcus indigens</name>
    <dbReference type="NCBI Taxonomy" id="29545"/>
    <lineage>
        <taxon>Bacteria</taxon>
        <taxon>Pseudomonadati</taxon>
        <taxon>Pseudomonadota</taxon>
        <taxon>Betaproteobacteria</taxon>
        <taxon>Rhodocyclales</taxon>
        <taxon>Zoogloeaceae</taxon>
        <taxon>Azoarcus</taxon>
    </lineage>
</organism>
<dbReference type="OrthoDB" id="9775346at2"/>
<dbReference type="Gene3D" id="1.25.40.290">
    <property type="entry name" value="ARM repeat domains"/>
    <property type="match status" value="1"/>
</dbReference>
<dbReference type="Pfam" id="PF08713">
    <property type="entry name" value="DNA_alkylation"/>
    <property type="match status" value="1"/>
</dbReference>
<dbReference type="CDD" id="cd07064">
    <property type="entry name" value="AlkD_like_1"/>
    <property type="match status" value="1"/>
</dbReference>
<dbReference type="AlphaFoldDB" id="A0A4R6EFT1"/>
<dbReference type="InterPro" id="IPR016024">
    <property type="entry name" value="ARM-type_fold"/>
</dbReference>
<proteinExistence type="predicted"/>
<protein>
    <submittedName>
        <fullName evidence="1">3-methyladenine DNA glycosylase AlkD</fullName>
    </submittedName>
</protein>
<reference evidence="1 2" key="1">
    <citation type="submission" date="2019-03" db="EMBL/GenBank/DDBJ databases">
        <title>Genomic Encyclopedia of Type Strains, Phase IV (KMG-IV): sequencing the most valuable type-strain genomes for metagenomic binning, comparative biology and taxonomic classification.</title>
        <authorList>
            <person name="Goeker M."/>
        </authorList>
    </citation>
    <scope>NUCLEOTIDE SEQUENCE [LARGE SCALE GENOMIC DNA]</scope>
    <source>
        <strain evidence="1 2">DSM 12121</strain>
    </source>
</reference>
<evidence type="ECO:0000313" key="2">
    <source>
        <dbReference type="Proteomes" id="UP000295129"/>
    </source>
</evidence>
<dbReference type="PANTHER" id="PTHR34070:SF1">
    <property type="entry name" value="DNA ALKYLATION REPAIR PROTEIN"/>
    <property type="match status" value="1"/>
</dbReference>
<accession>A0A4R6EFT1</accession>
<dbReference type="Proteomes" id="UP000295129">
    <property type="component" value="Unassembled WGS sequence"/>
</dbReference>
<keyword evidence="2" id="KW-1185">Reference proteome</keyword>
<dbReference type="InterPro" id="IPR014825">
    <property type="entry name" value="DNA_alkylation"/>
</dbReference>
<dbReference type="SUPFAM" id="SSF48371">
    <property type="entry name" value="ARM repeat"/>
    <property type="match status" value="1"/>
</dbReference>